<feature type="transmembrane region" description="Helical" evidence="6">
    <location>
        <begin position="229"/>
        <end position="249"/>
    </location>
</feature>
<keyword evidence="5" id="KW-0813">Transport</keyword>
<feature type="non-terminal residue" evidence="7">
    <location>
        <position position="1"/>
    </location>
</feature>
<comment type="caution">
    <text evidence="7">The sequence shown here is derived from an EMBL/GenBank/DDBJ whole genome shotgun (WGS) entry which is preliminary data.</text>
</comment>
<dbReference type="PANTHER" id="PTHR19139">
    <property type="entry name" value="AQUAPORIN TRANSPORTER"/>
    <property type="match status" value="1"/>
</dbReference>
<dbReference type="Proteomes" id="UP001353858">
    <property type="component" value="Unassembled WGS sequence"/>
</dbReference>
<dbReference type="Gene3D" id="1.20.1080.10">
    <property type="entry name" value="Glycerol uptake facilitator protein"/>
    <property type="match status" value="1"/>
</dbReference>
<dbReference type="AlphaFoldDB" id="A0AAN7P945"/>
<proteinExistence type="inferred from homology"/>
<dbReference type="InterPro" id="IPR000425">
    <property type="entry name" value="MIP"/>
</dbReference>
<gene>
    <name evidence="7" type="ORF">RN001_007695</name>
</gene>
<evidence type="ECO:0000256" key="2">
    <source>
        <dbReference type="ARBA" id="ARBA00022692"/>
    </source>
</evidence>
<dbReference type="GO" id="GO:0015267">
    <property type="term" value="F:channel activity"/>
    <property type="evidence" value="ECO:0007669"/>
    <property type="project" value="InterPro"/>
</dbReference>
<dbReference type="InterPro" id="IPR034294">
    <property type="entry name" value="Aquaporin_transptr"/>
</dbReference>
<keyword evidence="8" id="KW-1185">Reference proteome</keyword>
<dbReference type="PRINTS" id="PR00783">
    <property type="entry name" value="MINTRINSICP"/>
</dbReference>
<evidence type="ECO:0000256" key="1">
    <source>
        <dbReference type="ARBA" id="ARBA00004141"/>
    </source>
</evidence>
<name>A0AAN7P945_9COLE</name>
<dbReference type="EMBL" id="JARPUR010000003">
    <property type="protein sequence ID" value="KAK4879549.1"/>
    <property type="molecule type" value="Genomic_DNA"/>
</dbReference>
<keyword evidence="3 6" id="KW-1133">Transmembrane helix</keyword>
<feature type="transmembrane region" description="Helical" evidence="6">
    <location>
        <begin position="74"/>
        <end position="95"/>
    </location>
</feature>
<evidence type="ECO:0000313" key="8">
    <source>
        <dbReference type="Proteomes" id="UP001353858"/>
    </source>
</evidence>
<organism evidence="7 8">
    <name type="scientific">Aquatica leii</name>
    <dbReference type="NCBI Taxonomy" id="1421715"/>
    <lineage>
        <taxon>Eukaryota</taxon>
        <taxon>Metazoa</taxon>
        <taxon>Ecdysozoa</taxon>
        <taxon>Arthropoda</taxon>
        <taxon>Hexapoda</taxon>
        <taxon>Insecta</taxon>
        <taxon>Pterygota</taxon>
        <taxon>Neoptera</taxon>
        <taxon>Endopterygota</taxon>
        <taxon>Coleoptera</taxon>
        <taxon>Polyphaga</taxon>
        <taxon>Elateriformia</taxon>
        <taxon>Elateroidea</taxon>
        <taxon>Lampyridae</taxon>
        <taxon>Luciolinae</taxon>
        <taxon>Aquatica</taxon>
    </lineage>
</organism>
<feature type="transmembrane region" description="Helical" evidence="6">
    <location>
        <begin position="156"/>
        <end position="176"/>
    </location>
</feature>
<keyword evidence="2 5" id="KW-0812">Transmembrane</keyword>
<dbReference type="InterPro" id="IPR023271">
    <property type="entry name" value="Aquaporin-like"/>
</dbReference>
<feature type="transmembrane region" description="Helical" evidence="6">
    <location>
        <begin position="188"/>
        <end position="209"/>
    </location>
</feature>
<accession>A0AAN7P945</accession>
<reference evidence="8" key="1">
    <citation type="submission" date="2023-01" db="EMBL/GenBank/DDBJ databases">
        <title>Key to firefly adult light organ development and bioluminescence: homeobox transcription factors regulate luciferase expression and transportation to peroxisome.</title>
        <authorList>
            <person name="Fu X."/>
        </authorList>
    </citation>
    <scope>NUCLEOTIDE SEQUENCE [LARGE SCALE GENOMIC DNA]</scope>
</reference>
<keyword evidence="4 6" id="KW-0472">Membrane</keyword>
<comment type="similarity">
    <text evidence="5">Belongs to the MIP/aquaporin (TC 1.A.8) family.</text>
</comment>
<dbReference type="PANTHER" id="PTHR19139:SF270">
    <property type="entry name" value="ENTOMOGLYCEROPORIN 1-RELATED"/>
    <property type="match status" value="1"/>
</dbReference>
<dbReference type="SUPFAM" id="SSF81338">
    <property type="entry name" value="Aquaporin-like"/>
    <property type="match status" value="1"/>
</dbReference>
<evidence type="ECO:0000256" key="4">
    <source>
        <dbReference type="ARBA" id="ARBA00023136"/>
    </source>
</evidence>
<evidence type="ECO:0000256" key="5">
    <source>
        <dbReference type="RuleBase" id="RU000477"/>
    </source>
</evidence>
<feature type="transmembrane region" description="Helical" evidence="6">
    <location>
        <begin position="34"/>
        <end position="62"/>
    </location>
</feature>
<evidence type="ECO:0000256" key="6">
    <source>
        <dbReference type="SAM" id="Phobius"/>
    </source>
</evidence>
<dbReference type="GO" id="GO:0005886">
    <property type="term" value="C:plasma membrane"/>
    <property type="evidence" value="ECO:0007669"/>
    <property type="project" value="TreeGrafter"/>
</dbReference>
<evidence type="ECO:0000313" key="7">
    <source>
        <dbReference type="EMBL" id="KAK4879549.1"/>
    </source>
</evidence>
<feature type="transmembrane region" description="Helical" evidence="6">
    <location>
        <begin position="116"/>
        <end position="136"/>
    </location>
</feature>
<protein>
    <submittedName>
        <fullName evidence="7">Uncharacterized protein</fullName>
    </submittedName>
</protein>
<dbReference type="Pfam" id="PF00230">
    <property type="entry name" value="MIP"/>
    <property type="match status" value="1"/>
</dbReference>
<comment type="subcellular location">
    <subcellularLocation>
        <location evidence="1">Membrane</location>
        <topology evidence="1">Multi-pass membrane protein</topology>
    </subcellularLocation>
</comment>
<evidence type="ECO:0000256" key="3">
    <source>
        <dbReference type="ARBA" id="ARBA00022989"/>
    </source>
</evidence>
<sequence>NCQFDKARLKTKMSSTEKIITIENMRNDSRTPRLAIIFAAEFFGTATLLFVGCMGVCTSRFILNIALSPKFGDLGFGFAVLLSIQSIGHISGAHLNPQVSLAALINGHIRLVEIPFYLLGEFTGAIAGFGLLMLLWPAGSHPECSTRIHSDITVLQAIGMEVTITALLIIACCAAWDSRNESNTDSTAIRLGLVISVLSMGAGPITGSSMNTARSFAPALLGNVWRNHWVYWVGPTLGSCIGSVFYKYVLGYQVK</sequence>